<reference evidence="2 3" key="1">
    <citation type="submission" date="2022-12" db="EMBL/GenBank/DDBJ databases">
        <title>Metagenome assembled genome from gulf of manar.</title>
        <authorList>
            <person name="Kohli P."/>
            <person name="Pk S."/>
            <person name="Venkata Ramana C."/>
            <person name="Sasikala C."/>
        </authorList>
    </citation>
    <scope>NUCLEOTIDE SEQUENCE [LARGE SCALE GENOMIC DNA]</scope>
    <source>
        <strain evidence="2">JB008</strain>
    </source>
</reference>
<dbReference type="InterPro" id="IPR013783">
    <property type="entry name" value="Ig-like_fold"/>
</dbReference>
<dbReference type="SUPFAM" id="SSF49354">
    <property type="entry name" value="PapD-like"/>
    <property type="match status" value="1"/>
</dbReference>
<organism evidence="2 3">
    <name type="scientific">Candidatus Thalassospirochaeta sargassi</name>
    <dbReference type="NCBI Taxonomy" id="3119039"/>
    <lineage>
        <taxon>Bacteria</taxon>
        <taxon>Pseudomonadati</taxon>
        <taxon>Spirochaetota</taxon>
        <taxon>Spirochaetia</taxon>
        <taxon>Spirochaetales</taxon>
        <taxon>Spirochaetaceae</taxon>
        <taxon>Candidatus Thalassospirochaeta</taxon>
    </lineage>
</organism>
<evidence type="ECO:0008006" key="4">
    <source>
        <dbReference type="Google" id="ProtNLM"/>
    </source>
</evidence>
<dbReference type="Gene3D" id="2.60.40.10">
    <property type="entry name" value="Immunoglobulins"/>
    <property type="match status" value="1"/>
</dbReference>
<evidence type="ECO:0000313" key="2">
    <source>
        <dbReference type="EMBL" id="MDC7226725.1"/>
    </source>
</evidence>
<feature type="signal peptide" evidence="1">
    <location>
        <begin position="1"/>
        <end position="21"/>
    </location>
</feature>
<dbReference type="InterPro" id="IPR008962">
    <property type="entry name" value="PapD-like_sf"/>
</dbReference>
<proteinExistence type="predicted"/>
<feature type="chain" id="PRO_5042497767" description="Pili assembly chaperone N-terminal domain-containing protein" evidence="1">
    <location>
        <begin position="22"/>
        <end position="280"/>
    </location>
</feature>
<dbReference type="AlphaFoldDB" id="A0AAJ1IG66"/>
<accession>A0AAJ1IG66</accession>
<name>A0AAJ1IG66_9SPIO</name>
<dbReference type="PANTHER" id="PTHR30251:SF4">
    <property type="entry name" value="SLR1668 PROTEIN"/>
    <property type="match status" value="1"/>
</dbReference>
<sequence length="280" mass="31527">MLKRYSILLLLLITCVAAAQAFVFEPINQDYAPSGKNSNHIFRVANPGTEKIAVKISIRPRYLEPDGTEIQGEVSDLFSVYPKQILLEPNESRSIRVKWIGDAEPAVELPFRIIAQEVPVSFTQTHPAEGASIRLTYRYEGNIYIIPWGAKAKLGIKSMKREAETETVTETVMETVVLEQENGEEVESVIEKLVETEVKQEFLVFEIENSGTMHTMLNRIELKLKRDQNDTQPIILKDEDLKGVAGENMLAESVRIFRIPMPAGIWDGPVYGSIKQVPAK</sequence>
<protein>
    <recommendedName>
        <fullName evidence="4">Pili assembly chaperone N-terminal domain-containing protein</fullName>
    </recommendedName>
</protein>
<dbReference type="Proteomes" id="UP001221217">
    <property type="component" value="Unassembled WGS sequence"/>
</dbReference>
<evidence type="ECO:0000313" key="3">
    <source>
        <dbReference type="Proteomes" id="UP001221217"/>
    </source>
</evidence>
<evidence type="ECO:0000256" key="1">
    <source>
        <dbReference type="SAM" id="SignalP"/>
    </source>
</evidence>
<dbReference type="EMBL" id="JAQQAL010000017">
    <property type="protein sequence ID" value="MDC7226725.1"/>
    <property type="molecule type" value="Genomic_DNA"/>
</dbReference>
<gene>
    <name evidence="2" type="ORF">PQJ61_08165</name>
</gene>
<comment type="caution">
    <text evidence="2">The sequence shown here is derived from an EMBL/GenBank/DDBJ whole genome shotgun (WGS) entry which is preliminary data.</text>
</comment>
<dbReference type="InterPro" id="IPR050643">
    <property type="entry name" value="Periplasmic_pilus_chap"/>
</dbReference>
<dbReference type="PANTHER" id="PTHR30251">
    <property type="entry name" value="PILUS ASSEMBLY CHAPERONE"/>
    <property type="match status" value="1"/>
</dbReference>
<keyword evidence="1" id="KW-0732">Signal</keyword>